<proteinExistence type="predicted"/>
<sequence length="157" mass="18062">MENRQVDVAFTLRKRLHSNVNVQQFFSTPMVVLSIAGGGHVDGALVRPQDLDPQQELFIPWSSAFEHWHDQLWDPLAPSRIKLDTGHLLISLLQDPAQWAIVPLWIAEEARRRGEYLVRELTDSPPDYICYKLTHMQPTTFTEQALRIFEPYCAPLG</sequence>
<protein>
    <submittedName>
        <fullName evidence="2">LysR substrate binding domain protein</fullName>
    </submittedName>
</protein>
<dbReference type="Proteomes" id="UP000072421">
    <property type="component" value="Chromosome"/>
</dbReference>
<dbReference type="AlphaFoldDB" id="A0A127P658"/>
<dbReference type="PATRIC" id="fig|158899.10.peg.494"/>
<evidence type="ECO:0000313" key="3">
    <source>
        <dbReference type="Proteomes" id="UP000072421"/>
    </source>
</evidence>
<name>A0A127P658_9BURK</name>
<evidence type="ECO:0000313" key="2">
    <source>
        <dbReference type="EMBL" id="AMO93217.1"/>
    </source>
</evidence>
<dbReference type="Pfam" id="PF03466">
    <property type="entry name" value="LysR_substrate"/>
    <property type="match status" value="1"/>
</dbReference>
<organism evidence="2">
    <name type="scientific">Collimonas fungivorans</name>
    <dbReference type="NCBI Taxonomy" id="158899"/>
    <lineage>
        <taxon>Bacteria</taxon>
        <taxon>Pseudomonadati</taxon>
        <taxon>Pseudomonadota</taxon>
        <taxon>Betaproteobacteria</taxon>
        <taxon>Burkholderiales</taxon>
        <taxon>Oxalobacteraceae</taxon>
        <taxon>Collimonas</taxon>
    </lineage>
</organism>
<dbReference type="EMBL" id="CP013232">
    <property type="protein sequence ID" value="AMO93217.1"/>
    <property type="molecule type" value="Genomic_DNA"/>
</dbReference>
<reference evidence="2 3" key="1">
    <citation type="submission" date="2015-11" db="EMBL/GenBank/DDBJ databases">
        <title>Exploring the genomic traits of fungus-feeding bacterial genus Collimonas.</title>
        <authorList>
            <person name="Song C."/>
            <person name="Schmidt R."/>
            <person name="de Jager V."/>
            <person name="Krzyzanowska D."/>
            <person name="Jongedijk E."/>
            <person name="Cankar K."/>
            <person name="Beekwilder J."/>
            <person name="van Veen A."/>
            <person name="de Boer W."/>
            <person name="van Veen J.A."/>
            <person name="Garbeva P."/>
        </authorList>
    </citation>
    <scope>NUCLEOTIDE SEQUENCE [LARGE SCALE GENOMIC DNA]</scope>
    <source>
        <strain evidence="2 3">Ter6</strain>
    </source>
</reference>
<dbReference type="SUPFAM" id="SSF53850">
    <property type="entry name" value="Periplasmic binding protein-like II"/>
    <property type="match status" value="1"/>
</dbReference>
<dbReference type="InterPro" id="IPR005119">
    <property type="entry name" value="LysR_subst-bd"/>
</dbReference>
<gene>
    <name evidence="2" type="ORF">CFter6_0488</name>
</gene>
<accession>A0A127P658</accession>
<evidence type="ECO:0000259" key="1">
    <source>
        <dbReference type="Pfam" id="PF03466"/>
    </source>
</evidence>
<feature type="domain" description="LysR substrate-binding" evidence="1">
    <location>
        <begin position="2"/>
        <end position="127"/>
    </location>
</feature>